<dbReference type="Proteomes" id="UP001299546">
    <property type="component" value="Unassembled WGS sequence"/>
</dbReference>
<keyword evidence="2" id="KW-1185">Reference proteome</keyword>
<gene>
    <name evidence="1" type="ORF">LIZ65_17015</name>
</gene>
<reference evidence="1 2" key="1">
    <citation type="submission" date="2021-10" db="EMBL/GenBank/DDBJ databases">
        <title>Collection of gut derived symbiotic bacterial strains cultured from healthy donors.</title>
        <authorList>
            <person name="Lin H."/>
            <person name="Littmann E."/>
            <person name="Kohout C."/>
            <person name="Pamer E.G."/>
        </authorList>
    </citation>
    <scope>NUCLEOTIDE SEQUENCE [LARGE SCALE GENOMIC DNA]</scope>
    <source>
        <strain evidence="1 2">DFI.1.165</strain>
    </source>
</reference>
<dbReference type="EMBL" id="JAJCIS010000017">
    <property type="protein sequence ID" value="MCB7388991.1"/>
    <property type="molecule type" value="Genomic_DNA"/>
</dbReference>
<organism evidence="1 2">
    <name type="scientific">Bariatricus massiliensis</name>
    <dbReference type="NCBI Taxonomy" id="1745713"/>
    <lineage>
        <taxon>Bacteria</taxon>
        <taxon>Bacillati</taxon>
        <taxon>Bacillota</taxon>
        <taxon>Clostridia</taxon>
        <taxon>Lachnospirales</taxon>
        <taxon>Lachnospiraceae</taxon>
        <taxon>Bariatricus</taxon>
    </lineage>
</organism>
<accession>A0ABS8DKU0</accession>
<evidence type="ECO:0000313" key="1">
    <source>
        <dbReference type="EMBL" id="MCB7388991.1"/>
    </source>
</evidence>
<name>A0ABS8DKU0_9FIRM</name>
<evidence type="ECO:0000313" key="2">
    <source>
        <dbReference type="Proteomes" id="UP001299546"/>
    </source>
</evidence>
<proteinExistence type="predicted"/>
<sequence length="455" mass="52112">MEKTMLYSQLYEYLDGFTALDIDDIFNQIINEWTNEQVEAFVEKLFLEIKMDYFENPSYFNFYANSTLGGAAYPCSALECRLNNLDNLLRFSSLYADKVLIQSPIDAHYERLESDKDIDRVSLATDIIILLYIKPLVLNGIVGFFSSYICLCQECLKKIVKKEDDIKNSLEEIQSFIYDDCYKNIQCTLQRDEDGVAYLAIQGAEKYGYHKQTDILFVKEPQRISELLLDKASVKLTSKMMKKFGIIEDLINPAMNDLFQAQINTIFLDSSYITNRVFDAEIIEFIKNKNISGDLIDRANLISDDLFHRVPLISDVRVEDIVELRLKDGQSFVNYRDSLNRILKDYKKLDRKAITEIQRDIIEPDLHSIERTISSNRSSLLKAAGRDVILTGLGVGIGLFSGILPFDYATVLGVMGGIPTLSNIMSNIGKGNSKGCVKNNNFYFLFKLEDKYKRL</sequence>
<protein>
    <submittedName>
        <fullName evidence="1">Uncharacterized protein</fullName>
    </submittedName>
</protein>
<dbReference type="RefSeq" id="WP_154670293.1">
    <property type="nucleotide sequence ID" value="NZ_JAJCIQ010000017.1"/>
</dbReference>
<comment type="caution">
    <text evidence="1">The sequence shown here is derived from an EMBL/GenBank/DDBJ whole genome shotgun (WGS) entry which is preliminary data.</text>
</comment>